<dbReference type="Pfam" id="PF22667">
    <property type="entry name" value="Lon_lid"/>
    <property type="match status" value="1"/>
</dbReference>
<evidence type="ECO:0000256" key="14">
    <source>
        <dbReference type="HAMAP-Rule" id="MF_01973"/>
    </source>
</evidence>
<dbReference type="PROSITE" id="PS51787">
    <property type="entry name" value="LON_N"/>
    <property type="match status" value="1"/>
</dbReference>
<dbReference type="AlphaFoldDB" id="A0AA48I3M1"/>
<evidence type="ECO:0000256" key="17">
    <source>
        <dbReference type="PIRSR" id="PIRSR001174-2"/>
    </source>
</evidence>
<feature type="domain" description="Lon N-terminal" evidence="21">
    <location>
        <begin position="18"/>
        <end position="212"/>
    </location>
</feature>
<dbReference type="FunFam" id="3.40.50.300:FF:000021">
    <property type="entry name" value="Lon protease homolog"/>
    <property type="match status" value="1"/>
</dbReference>
<dbReference type="InterPro" id="IPR008268">
    <property type="entry name" value="Peptidase_S16_AS"/>
</dbReference>
<dbReference type="InterPro" id="IPR054594">
    <property type="entry name" value="Lon_lid"/>
</dbReference>
<keyword evidence="2 14" id="KW-0963">Cytoplasm</keyword>
<organism evidence="22">
    <name type="scientific">Candidatus Paraimprobicoccus trichonymphae</name>
    <dbReference type="NCBI Taxonomy" id="3033793"/>
    <lineage>
        <taxon>Bacteria</taxon>
        <taxon>Bacillati</taxon>
        <taxon>Bacillota</taxon>
        <taxon>Clostridia</taxon>
        <taxon>Candidatus Paraimprobicoccus</taxon>
    </lineage>
</organism>
<name>A0AA48I3M1_9FIRM</name>
<dbReference type="SMART" id="SM00382">
    <property type="entry name" value="AAA"/>
    <property type="match status" value="1"/>
</dbReference>
<dbReference type="PROSITE" id="PS01046">
    <property type="entry name" value="LON_SER"/>
    <property type="match status" value="1"/>
</dbReference>
<dbReference type="InterPro" id="IPR014721">
    <property type="entry name" value="Ribsml_uS5_D2-typ_fold_subgr"/>
</dbReference>
<evidence type="ECO:0000256" key="5">
    <source>
        <dbReference type="ARBA" id="ARBA00022801"/>
    </source>
</evidence>
<dbReference type="NCBIfam" id="TIGR00763">
    <property type="entry name" value="lon"/>
    <property type="match status" value="1"/>
</dbReference>
<keyword evidence="7 14" id="KW-0067">ATP-binding</keyword>
<evidence type="ECO:0000256" key="15">
    <source>
        <dbReference type="PIRNR" id="PIRNR001174"/>
    </source>
</evidence>
<accession>A0AA48I3M1</accession>
<dbReference type="SUPFAM" id="SSF54211">
    <property type="entry name" value="Ribosomal protein S5 domain 2-like"/>
    <property type="match status" value="1"/>
</dbReference>
<evidence type="ECO:0000256" key="10">
    <source>
        <dbReference type="ARBA" id="ARBA00053875"/>
    </source>
</evidence>
<evidence type="ECO:0000256" key="3">
    <source>
        <dbReference type="ARBA" id="ARBA00022670"/>
    </source>
</evidence>
<protein>
    <recommendedName>
        <fullName evidence="12 14">Lon protease</fullName>
        <ecNumber evidence="11 14">3.4.21.53</ecNumber>
    </recommendedName>
    <alternativeName>
        <fullName evidence="13 14">ATP-dependent protease La</fullName>
    </alternativeName>
</protein>
<evidence type="ECO:0000256" key="2">
    <source>
        <dbReference type="ARBA" id="ARBA00022490"/>
    </source>
</evidence>
<comment type="catalytic activity">
    <reaction evidence="9 14 15 18">
        <text>Hydrolysis of proteins in presence of ATP.</text>
        <dbReference type="EC" id="3.4.21.53"/>
    </reaction>
</comment>
<dbReference type="Gene3D" id="3.30.230.10">
    <property type="match status" value="1"/>
</dbReference>
<dbReference type="Gene3D" id="1.20.58.1480">
    <property type="match status" value="1"/>
</dbReference>
<dbReference type="Proteomes" id="UP001335720">
    <property type="component" value="Chromosome"/>
</dbReference>
<evidence type="ECO:0000256" key="11">
    <source>
        <dbReference type="ARBA" id="ARBA00066743"/>
    </source>
</evidence>
<dbReference type="InterPro" id="IPR027417">
    <property type="entry name" value="P-loop_NTPase"/>
</dbReference>
<dbReference type="Gene3D" id="1.10.8.60">
    <property type="match status" value="1"/>
</dbReference>
<evidence type="ECO:0000259" key="21">
    <source>
        <dbReference type="PROSITE" id="PS51787"/>
    </source>
</evidence>
<keyword evidence="3 14" id="KW-0645">Protease</keyword>
<evidence type="ECO:0000256" key="12">
    <source>
        <dbReference type="ARBA" id="ARBA00071934"/>
    </source>
</evidence>
<dbReference type="GO" id="GO:0006515">
    <property type="term" value="P:protein quality control for misfolded or incompletely synthesized proteins"/>
    <property type="evidence" value="ECO:0007669"/>
    <property type="project" value="UniProtKB-UniRule"/>
</dbReference>
<comment type="subunit">
    <text evidence="14 15">Homohexamer. Organized in a ring with a central cavity.</text>
</comment>
<dbReference type="InterPro" id="IPR046336">
    <property type="entry name" value="Lon_prtase_N_sf"/>
</dbReference>
<dbReference type="GO" id="GO:0043565">
    <property type="term" value="F:sequence-specific DNA binding"/>
    <property type="evidence" value="ECO:0007669"/>
    <property type="project" value="UniProtKB-UniRule"/>
</dbReference>
<dbReference type="HAMAP" id="MF_01973">
    <property type="entry name" value="lon_bact"/>
    <property type="match status" value="1"/>
</dbReference>
<feature type="binding site" evidence="14 17">
    <location>
        <begin position="364"/>
        <end position="371"/>
    </location>
    <ligand>
        <name>ATP</name>
        <dbReference type="ChEBI" id="CHEBI:30616"/>
    </ligand>
</feature>
<keyword evidence="5 14" id="KW-0378">Hydrolase</keyword>
<keyword evidence="6 14" id="KW-0720">Serine protease</keyword>
<dbReference type="InterPro" id="IPR004815">
    <property type="entry name" value="Lon_bac/euk-typ"/>
</dbReference>
<dbReference type="Gene3D" id="3.40.50.300">
    <property type="entry name" value="P-loop containing nucleotide triphosphate hydrolases"/>
    <property type="match status" value="1"/>
</dbReference>
<evidence type="ECO:0000259" key="20">
    <source>
        <dbReference type="PROSITE" id="PS51786"/>
    </source>
</evidence>
<evidence type="ECO:0000256" key="8">
    <source>
        <dbReference type="ARBA" id="ARBA00023016"/>
    </source>
</evidence>
<comment type="induction">
    <text evidence="14">By heat shock.</text>
</comment>
<dbReference type="InterPro" id="IPR015947">
    <property type="entry name" value="PUA-like_sf"/>
</dbReference>
<dbReference type="EMBL" id="AP027925">
    <property type="protein sequence ID" value="BED93137.1"/>
    <property type="molecule type" value="Genomic_DNA"/>
</dbReference>
<evidence type="ECO:0000256" key="4">
    <source>
        <dbReference type="ARBA" id="ARBA00022741"/>
    </source>
</evidence>
<dbReference type="GO" id="GO:0034605">
    <property type="term" value="P:cellular response to heat"/>
    <property type="evidence" value="ECO:0007669"/>
    <property type="project" value="UniProtKB-UniRule"/>
</dbReference>
<dbReference type="InterPro" id="IPR027543">
    <property type="entry name" value="Lon_bac"/>
</dbReference>
<dbReference type="Gene3D" id="1.20.5.5270">
    <property type="match status" value="1"/>
</dbReference>
<dbReference type="PRINTS" id="PR00830">
    <property type="entry name" value="ENDOLAPTASE"/>
</dbReference>
<dbReference type="PROSITE" id="PS51786">
    <property type="entry name" value="LON_PROTEOLYTIC"/>
    <property type="match status" value="1"/>
</dbReference>
<keyword evidence="4 14" id="KW-0547">Nucleotide-binding</keyword>
<dbReference type="InterPro" id="IPR003111">
    <property type="entry name" value="Lon_prtase_N"/>
</dbReference>
<dbReference type="InterPro" id="IPR020568">
    <property type="entry name" value="Ribosomal_Su5_D2-typ_SF"/>
</dbReference>
<dbReference type="GO" id="GO:0016887">
    <property type="term" value="F:ATP hydrolysis activity"/>
    <property type="evidence" value="ECO:0007669"/>
    <property type="project" value="UniProtKB-UniRule"/>
</dbReference>
<evidence type="ECO:0000256" key="18">
    <source>
        <dbReference type="PROSITE-ProRule" id="PRU01122"/>
    </source>
</evidence>
<dbReference type="InterPro" id="IPR003593">
    <property type="entry name" value="AAA+_ATPase"/>
</dbReference>
<comment type="similarity">
    <text evidence="14 15 18 19">Belongs to the peptidase S16 family.</text>
</comment>
<gene>
    <name evidence="14" type="primary">lon</name>
    <name evidence="22" type="ORF">RsTaC01_1107</name>
</gene>
<dbReference type="SUPFAM" id="SSF52540">
    <property type="entry name" value="P-loop containing nucleoside triphosphate hydrolases"/>
    <property type="match status" value="1"/>
</dbReference>
<comment type="function">
    <text evidence="10 14">ATP-dependent serine protease that mediates the selective degradation of mutant and abnormal proteins as well as certain short-lived regulatory proteins. Required for cellular homeostasis and for survival from DNA damage and developmental changes induced by stress. Degrades polypeptides processively to yield small peptide fragments that are 5 to 10 amino acids long. Binds to DNA in a double-stranded, site-specific manner.</text>
</comment>
<evidence type="ECO:0000313" key="22">
    <source>
        <dbReference type="EMBL" id="BED93137.1"/>
    </source>
</evidence>
<dbReference type="Pfam" id="PF00004">
    <property type="entry name" value="AAA"/>
    <property type="match status" value="1"/>
</dbReference>
<dbReference type="SMART" id="SM00464">
    <property type="entry name" value="LON"/>
    <property type="match status" value="1"/>
</dbReference>
<comment type="subcellular location">
    <subcellularLocation>
        <location evidence="1 14 15">Cytoplasm</location>
    </subcellularLocation>
</comment>
<dbReference type="GO" id="GO:0005737">
    <property type="term" value="C:cytoplasm"/>
    <property type="evidence" value="ECO:0007669"/>
    <property type="project" value="UniProtKB-SubCell"/>
</dbReference>
<feature type="domain" description="Lon proteolytic" evidence="20">
    <location>
        <begin position="600"/>
        <end position="781"/>
    </location>
</feature>
<dbReference type="GO" id="GO:0005524">
    <property type="term" value="F:ATP binding"/>
    <property type="evidence" value="ECO:0007669"/>
    <property type="project" value="UniProtKB-UniRule"/>
</dbReference>
<dbReference type="Gene3D" id="2.30.130.40">
    <property type="entry name" value="LON domain-like"/>
    <property type="match status" value="1"/>
</dbReference>
<sequence>MNDKPNENKLVTVEKNILPVLILRGLVVFPNMALNFDISRKKSILAVEKAMNANQEIFVVAQKEINMERPKSKDLYDMGVVAKIRQILYQGGNILRVLIEGVKRAKSKNYFFDGEYVKSEIIICKSLSQNLNAKNKALLRKAKELFADYLSIYPKIPPDLLIGIKSIKDLGEISDYITSNIMLEYSEKQEILEELNTVKRIEKLLVFLNNELNILKIENDIAIKLKDSIDKNQKDYFLREQIRVISQELGEDDEPYYESRDYIKKIKKLNLDKDILKKLKSECDRFSKMPSGSSEASMCRSYIEECIGLPWNKRTRDSSNLEKVSEILDKNHFGLNEVKERISEILAVKKLTKNIKNQIICLVGPPGVGKTSIAKSISESLDKKFARVSLGGIKDESEIRGHRRTYIGAMPGRIISAIKKAGTKNPLVLLDEIDKLCKDYHGDPSAALLEVLDSEQNNKFLDHYIDIPFDLSEVFFITTANDKSEIPLPLYDRMEVINLYSYTYEEKFNIAKNHLIPKLLLKNGLSRRKFTIDDASIYYIIDCYTKEAGVREVERKISSIMRKAAKLILTTKNKSVNVNKKLVLKMLGPEKFKKEKINRKSEIGLVRGLAWTSVGGETMPIEVSLMKGKGKVQITGSLGDVMKESAQLAVSYIRSNYSKLGINQDFYNKTDIHIHAPEGAVQKDGPSAGVTMTTALVSALSNRPVRQDIAMTGEITLKGRVLPIGGLKEKTIAAYKAGVKTVIIPSENKNDLYNIDEKVKKSLHFIMAENLDTVFKNSLEK</sequence>
<dbReference type="SUPFAM" id="SSF88697">
    <property type="entry name" value="PUA domain-like"/>
    <property type="match status" value="1"/>
</dbReference>
<feature type="active site" evidence="14 16">
    <location>
        <position position="730"/>
    </location>
</feature>
<proteinExistence type="evidence at transcript level"/>
<evidence type="ECO:0000256" key="19">
    <source>
        <dbReference type="RuleBase" id="RU000591"/>
    </source>
</evidence>
<dbReference type="Pfam" id="PF05362">
    <property type="entry name" value="Lon_C"/>
    <property type="match status" value="1"/>
</dbReference>
<feature type="active site" evidence="14 16">
    <location>
        <position position="687"/>
    </location>
</feature>
<dbReference type="PANTHER" id="PTHR10046">
    <property type="entry name" value="ATP DEPENDENT LON PROTEASE FAMILY MEMBER"/>
    <property type="match status" value="1"/>
</dbReference>
<dbReference type="GO" id="GO:0004176">
    <property type="term" value="F:ATP-dependent peptidase activity"/>
    <property type="evidence" value="ECO:0007669"/>
    <property type="project" value="UniProtKB-UniRule"/>
</dbReference>
<dbReference type="EC" id="3.4.21.53" evidence="11 14"/>
<dbReference type="CDD" id="cd19500">
    <property type="entry name" value="RecA-like_Lon"/>
    <property type="match status" value="1"/>
</dbReference>
<evidence type="ECO:0000256" key="13">
    <source>
        <dbReference type="ARBA" id="ARBA00082722"/>
    </source>
</evidence>
<evidence type="ECO:0000256" key="16">
    <source>
        <dbReference type="PIRSR" id="PIRSR001174-1"/>
    </source>
</evidence>
<dbReference type="InterPro" id="IPR008269">
    <property type="entry name" value="Lon_proteolytic"/>
</dbReference>
<dbReference type="InterPro" id="IPR027065">
    <property type="entry name" value="Lon_Prtase"/>
</dbReference>
<reference evidence="22" key="1">
    <citation type="journal article" date="2023" name="ISME J.">
        <title>Emergence of putative energy parasites within Clostridia revealed by genome analysis of a novel endosymbiotic clade.</title>
        <authorList>
            <person name="Takahashi K."/>
            <person name="Kuwahara H."/>
            <person name="Horikawa Y."/>
            <person name="Izawa K."/>
            <person name="Kato D."/>
            <person name="Inagaki T."/>
            <person name="Yuki M."/>
            <person name="Ohkuma M."/>
            <person name="Hongoh Y."/>
        </authorList>
    </citation>
    <scope>NUCLEOTIDE SEQUENCE</scope>
    <source>
        <strain evidence="22">RsTa-C01</strain>
    </source>
</reference>
<dbReference type="GO" id="GO:0004252">
    <property type="term" value="F:serine-type endopeptidase activity"/>
    <property type="evidence" value="ECO:0007669"/>
    <property type="project" value="UniProtKB-UniRule"/>
</dbReference>
<evidence type="ECO:0000256" key="7">
    <source>
        <dbReference type="ARBA" id="ARBA00022840"/>
    </source>
</evidence>
<keyword evidence="8 14" id="KW-0346">Stress response</keyword>
<dbReference type="InterPro" id="IPR003959">
    <property type="entry name" value="ATPase_AAA_core"/>
</dbReference>
<evidence type="ECO:0000256" key="9">
    <source>
        <dbReference type="ARBA" id="ARBA00050665"/>
    </source>
</evidence>
<evidence type="ECO:0000256" key="6">
    <source>
        <dbReference type="ARBA" id="ARBA00022825"/>
    </source>
</evidence>
<dbReference type="KEGG" id="ptrh:RsTaC01_1107"/>
<evidence type="ECO:0000256" key="1">
    <source>
        <dbReference type="ARBA" id="ARBA00004496"/>
    </source>
</evidence>
<dbReference type="PIRSF" id="PIRSF001174">
    <property type="entry name" value="Lon_proteas"/>
    <property type="match status" value="1"/>
</dbReference>
<dbReference type="Pfam" id="PF02190">
    <property type="entry name" value="LON_substr_bdg"/>
    <property type="match status" value="1"/>
</dbReference>